<keyword evidence="6" id="KW-0573">Peptidoglycan synthesis</keyword>
<dbReference type="RefSeq" id="WP_246917160.1">
    <property type="nucleotide sequence ID" value="NZ_CP090145.1"/>
</dbReference>
<evidence type="ECO:0000256" key="3">
    <source>
        <dbReference type="ARBA" id="ARBA00022679"/>
    </source>
</evidence>
<feature type="transmembrane region" description="Helical" evidence="17">
    <location>
        <begin position="191"/>
        <end position="210"/>
    </location>
</feature>
<protein>
    <recommendedName>
        <fullName evidence="12">Probable peptidoglycan glycosyltransferase FtsW</fullName>
        <ecNumber evidence="14">2.4.99.28</ecNumber>
    </recommendedName>
    <alternativeName>
        <fullName evidence="13">Cell division protein FtsW</fullName>
    </alternativeName>
    <alternativeName>
        <fullName evidence="10">Cell wall polymerase</fullName>
    </alternativeName>
    <alternativeName>
        <fullName evidence="9">Peptidoglycan polymerase</fullName>
    </alternativeName>
</protein>
<evidence type="ECO:0000256" key="17">
    <source>
        <dbReference type="SAM" id="Phobius"/>
    </source>
</evidence>
<evidence type="ECO:0000256" key="13">
    <source>
        <dbReference type="ARBA" id="ARBA00041418"/>
    </source>
</evidence>
<evidence type="ECO:0000256" key="14">
    <source>
        <dbReference type="ARBA" id="ARBA00044770"/>
    </source>
</evidence>
<feature type="transmembrane region" description="Helical" evidence="17">
    <location>
        <begin position="73"/>
        <end position="94"/>
    </location>
</feature>
<reference evidence="18" key="2">
    <citation type="submission" date="2022-04" db="EMBL/GenBank/DDBJ databases">
        <title>Complete Genome Sequence of Flavobacterium sediminilitoris YSM-43, Isolated from a Tidal Sediment.</title>
        <authorList>
            <person name="Lee P.A."/>
        </authorList>
    </citation>
    <scope>NUCLEOTIDE SEQUENCE</scope>
    <source>
        <strain evidence="18">YSM-43</strain>
    </source>
</reference>
<feature type="transmembrane region" description="Helical" evidence="17">
    <location>
        <begin position="152"/>
        <end position="184"/>
    </location>
</feature>
<evidence type="ECO:0000256" key="10">
    <source>
        <dbReference type="ARBA" id="ARBA00033270"/>
    </source>
</evidence>
<feature type="transmembrane region" description="Helical" evidence="17">
    <location>
        <begin position="13"/>
        <end position="41"/>
    </location>
</feature>
<keyword evidence="19" id="KW-1185">Reference proteome</keyword>
<evidence type="ECO:0000256" key="16">
    <source>
        <dbReference type="SAM" id="Coils"/>
    </source>
</evidence>
<dbReference type="EMBL" id="CP090145">
    <property type="protein sequence ID" value="UOX34336.1"/>
    <property type="molecule type" value="Genomic_DNA"/>
</dbReference>
<organism evidence="18 19">
    <name type="scientific">Flavobacterium sediminilitoris</name>
    <dbReference type="NCBI Taxonomy" id="2024526"/>
    <lineage>
        <taxon>Bacteria</taxon>
        <taxon>Pseudomonadati</taxon>
        <taxon>Bacteroidota</taxon>
        <taxon>Flavobacteriia</taxon>
        <taxon>Flavobacteriales</taxon>
        <taxon>Flavobacteriaceae</taxon>
        <taxon>Flavobacterium</taxon>
    </lineage>
</organism>
<keyword evidence="7 17" id="KW-1133">Transmembrane helix</keyword>
<dbReference type="PANTHER" id="PTHR30474">
    <property type="entry name" value="CELL CYCLE PROTEIN"/>
    <property type="match status" value="1"/>
</dbReference>
<dbReference type="PANTHER" id="PTHR30474:SF2">
    <property type="entry name" value="PEPTIDOGLYCAN GLYCOSYLTRANSFERASE FTSW-RELATED"/>
    <property type="match status" value="1"/>
</dbReference>
<feature type="transmembrane region" description="Helical" evidence="17">
    <location>
        <begin position="106"/>
        <end position="132"/>
    </location>
</feature>
<gene>
    <name evidence="18" type="ORF">LXD69_02190</name>
</gene>
<keyword evidence="3" id="KW-0808">Transferase</keyword>
<feature type="transmembrane region" description="Helical" evidence="17">
    <location>
        <begin position="352"/>
        <end position="373"/>
    </location>
</feature>
<keyword evidence="4 17" id="KW-0812">Transmembrane</keyword>
<evidence type="ECO:0000256" key="1">
    <source>
        <dbReference type="ARBA" id="ARBA00004141"/>
    </source>
</evidence>
<evidence type="ECO:0000256" key="5">
    <source>
        <dbReference type="ARBA" id="ARBA00022960"/>
    </source>
</evidence>
<name>A0ABY4HQ43_9FLAO</name>
<feature type="transmembrane region" description="Helical" evidence="17">
    <location>
        <begin position="277"/>
        <end position="307"/>
    </location>
</feature>
<evidence type="ECO:0000256" key="4">
    <source>
        <dbReference type="ARBA" id="ARBA00022692"/>
    </source>
</evidence>
<comment type="similarity">
    <text evidence="11">Belongs to the SEDS family. FtsW subfamily.</text>
</comment>
<accession>A0ABY4HQ43</accession>
<evidence type="ECO:0000313" key="19">
    <source>
        <dbReference type="Proteomes" id="UP000830454"/>
    </source>
</evidence>
<comment type="subcellular location">
    <subcellularLocation>
        <location evidence="1">Membrane</location>
        <topology evidence="1">Multi-pass membrane protein</topology>
    </subcellularLocation>
</comment>
<feature type="transmembrane region" description="Helical" evidence="17">
    <location>
        <begin position="48"/>
        <end position="67"/>
    </location>
</feature>
<evidence type="ECO:0000256" key="6">
    <source>
        <dbReference type="ARBA" id="ARBA00022984"/>
    </source>
</evidence>
<keyword evidence="8 17" id="KW-0472">Membrane</keyword>
<feature type="coiled-coil region" evidence="16">
    <location>
        <begin position="390"/>
        <end position="417"/>
    </location>
</feature>
<dbReference type="EC" id="2.4.99.28" evidence="14"/>
<comment type="catalytic activity">
    <reaction evidence="15">
        <text>[GlcNAc-(1-&gt;4)-Mur2Ac(oyl-L-Ala-gamma-D-Glu-L-Lys-D-Ala-D-Ala)](n)-di-trans,octa-cis-undecaprenyl diphosphate + beta-D-GlcNAc-(1-&gt;4)-Mur2Ac(oyl-L-Ala-gamma-D-Glu-L-Lys-D-Ala-D-Ala)-di-trans,octa-cis-undecaprenyl diphosphate = [GlcNAc-(1-&gt;4)-Mur2Ac(oyl-L-Ala-gamma-D-Glu-L-Lys-D-Ala-D-Ala)](n+1)-di-trans,octa-cis-undecaprenyl diphosphate + di-trans,octa-cis-undecaprenyl diphosphate + H(+)</text>
        <dbReference type="Rhea" id="RHEA:23708"/>
        <dbReference type="Rhea" id="RHEA-COMP:9602"/>
        <dbReference type="Rhea" id="RHEA-COMP:9603"/>
        <dbReference type="ChEBI" id="CHEBI:15378"/>
        <dbReference type="ChEBI" id="CHEBI:58405"/>
        <dbReference type="ChEBI" id="CHEBI:60033"/>
        <dbReference type="ChEBI" id="CHEBI:78435"/>
        <dbReference type="EC" id="2.4.99.28"/>
    </reaction>
</comment>
<evidence type="ECO:0000256" key="15">
    <source>
        <dbReference type="ARBA" id="ARBA00049902"/>
    </source>
</evidence>
<evidence type="ECO:0000256" key="9">
    <source>
        <dbReference type="ARBA" id="ARBA00032370"/>
    </source>
</evidence>
<evidence type="ECO:0000256" key="7">
    <source>
        <dbReference type="ARBA" id="ARBA00022989"/>
    </source>
</evidence>
<evidence type="ECO:0000256" key="8">
    <source>
        <dbReference type="ARBA" id="ARBA00023136"/>
    </source>
</evidence>
<keyword evidence="16" id="KW-0175">Coiled coil</keyword>
<keyword evidence="2" id="KW-0328">Glycosyltransferase</keyword>
<reference evidence="18" key="1">
    <citation type="submission" date="2021-12" db="EMBL/GenBank/DDBJ databases">
        <authorList>
            <person name="Cha I.-T."/>
            <person name="Lee K.-E."/>
            <person name="Park S.-J."/>
        </authorList>
    </citation>
    <scope>NUCLEOTIDE SEQUENCE</scope>
    <source>
        <strain evidence="18">YSM-43</strain>
    </source>
</reference>
<dbReference type="Proteomes" id="UP000830454">
    <property type="component" value="Chromosome"/>
</dbReference>
<keyword evidence="5" id="KW-0133">Cell shape</keyword>
<evidence type="ECO:0000313" key="18">
    <source>
        <dbReference type="EMBL" id="UOX34336.1"/>
    </source>
</evidence>
<feature type="transmembrane region" description="Helical" evidence="17">
    <location>
        <begin position="319"/>
        <end position="340"/>
    </location>
</feature>
<evidence type="ECO:0000256" key="11">
    <source>
        <dbReference type="ARBA" id="ARBA00038053"/>
    </source>
</evidence>
<dbReference type="InterPro" id="IPR001182">
    <property type="entry name" value="FtsW/RodA"/>
</dbReference>
<proteinExistence type="inferred from homology"/>
<dbReference type="Pfam" id="PF01098">
    <property type="entry name" value="FTSW_RODA_SPOVE"/>
    <property type="match status" value="1"/>
</dbReference>
<evidence type="ECO:0000256" key="2">
    <source>
        <dbReference type="ARBA" id="ARBA00022676"/>
    </source>
</evidence>
<sequence length="425" mass="47245">MTSLVARLRGDKVIWAIVFLLALISFLPVYSASTNLVYVIGKGSTLGYLVKHLGHLFLGFAIIYFIHKVPYHYFRALSIFGIPLVIILLIYTLFQGTVIGGANASRWVQIPFVGVSFQTSTLAFTVLMVYVARYLAKVSDKEYSLKDSLLELWVPVFSVLVLILPTNFSTTALIFSMVCMLIFIGHYPLKYLGVVIGMGIASLLLFLLFAKAFPDNKLFSRVNTWGNRIERFVDNKPTDDDYQIEKAKIAIASGGIYGLGPGKSVQKNFLPQSSSDFIFAIIVEEYGVIGATGIIFLYLLLFFRFIINAQKASSLFGKLLIIGLGFPIIFQALVNMAVAVELLPVTGQTLPLISSGGTSIWMTCVAIGVILSVTKKEEEVALDEEEKKKRERALQQIIDREIELNDLNEEVEEESNNPLEPILNQ</sequence>
<evidence type="ECO:0000256" key="12">
    <source>
        <dbReference type="ARBA" id="ARBA00041185"/>
    </source>
</evidence>